<organism evidence="1">
    <name type="scientific">Lyngbya confervoides BDU141951</name>
    <dbReference type="NCBI Taxonomy" id="1574623"/>
    <lineage>
        <taxon>Bacteria</taxon>
        <taxon>Bacillati</taxon>
        <taxon>Cyanobacteriota</taxon>
        <taxon>Cyanophyceae</taxon>
        <taxon>Oscillatoriophycideae</taxon>
        <taxon>Oscillatoriales</taxon>
        <taxon>Microcoleaceae</taxon>
        <taxon>Lyngbya</taxon>
    </lineage>
</organism>
<dbReference type="SMART" id="SM00028">
    <property type="entry name" value="TPR"/>
    <property type="match status" value="5"/>
</dbReference>
<accession>A0A0C1UQX9</accession>
<dbReference type="PANTHER" id="PTHR47691:SF3">
    <property type="entry name" value="HTH-TYPE TRANSCRIPTIONAL REGULATOR RV0890C-RELATED"/>
    <property type="match status" value="1"/>
</dbReference>
<dbReference type="InterPro" id="IPR011990">
    <property type="entry name" value="TPR-like_helical_dom_sf"/>
</dbReference>
<comment type="caution">
    <text evidence="1">The sequence shown here is derived from an EMBL/GenBank/DDBJ whole genome shotgun (WGS) entry which is preliminary data.</text>
</comment>
<dbReference type="SMART" id="SM00255">
    <property type="entry name" value="TIR"/>
    <property type="match status" value="1"/>
</dbReference>
<dbReference type="SUPFAM" id="SSF48452">
    <property type="entry name" value="TPR-like"/>
    <property type="match status" value="2"/>
</dbReference>
<evidence type="ECO:0000313" key="1">
    <source>
        <dbReference type="EMBL" id="NEV68284.1"/>
    </source>
</evidence>
<dbReference type="Gene3D" id="3.40.50.300">
    <property type="entry name" value="P-loop containing nucleotide triphosphate hydrolases"/>
    <property type="match status" value="1"/>
</dbReference>
<dbReference type="InterPro" id="IPR035897">
    <property type="entry name" value="Toll_tir_struct_dom_sf"/>
</dbReference>
<dbReference type="Pfam" id="PF13374">
    <property type="entry name" value="TPR_10"/>
    <property type="match status" value="1"/>
</dbReference>
<reference evidence="1" key="1">
    <citation type="submission" date="2014-11" db="EMBL/GenBank/DDBJ databases">
        <authorList>
            <person name="Malar M.C."/>
            <person name="Sen D."/>
            <person name="Tripathy S."/>
        </authorList>
    </citation>
    <scope>NUCLEOTIDE SEQUENCE</scope>
    <source>
        <strain evidence="1">BDU141951</strain>
    </source>
</reference>
<gene>
    <name evidence="1" type="ORF">QQ91_014310</name>
</gene>
<dbReference type="Gene3D" id="3.40.50.10140">
    <property type="entry name" value="Toll/interleukin-1 receptor homology (TIR) domain"/>
    <property type="match status" value="1"/>
</dbReference>
<dbReference type="InterPro" id="IPR019734">
    <property type="entry name" value="TPR_rpt"/>
</dbReference>
<dbReference type="EMBL" id="JTHE02000003">
    <property type="protein sequence ID" value="NEV68284.1"/>
    <property type="molecule type" value="Genomic_DNA"/>
</dbReference>
<dbReference type="Gene3D" id="1.25.40.10">
    <property type="entry name" value="Tetratricopeptide repeat domain"/>
    <property type="match status" value="2"/>
</dbReference>
<dbReference type="AlphaFoldDB" id="A0A0C1UQX9"/>
<reference evidence="1" key="3">
    <citation type="submission" date="2020-02" db="EMBL/GenBank/DDBJ databases">
        <authorList>
            <person name="Sarangi A.N."/>
            <person name="Ghosh S."/>
            <person name="Mukherjee M."/>
            <person name="Tripathy S."/>
        </authorList>
    </citation>
    <scope>NUCLEOTIDE SEQUENCE</scope>
    <source>
        <strain evidence="1">BDU141951</strain>
    </source>
</reference>
<sequence length="945" mass="105752">MPDSPAPESYAYDVFISYSTQDKDWVRGELLRRLEDAKLRVCIDYRDFERGAPTLEEIERAANTSRKTLLVLTPNYLESDWTLFERYLLQTKDPVNRKRRLLPLLKEPCELPTSIDFLTYIDFATPDDIIFAWTQLFTALGKSPQPIAADQSPTPSGWLLAHPYGMPPNFTGRQAELGLLDEWLAGESTPALLVLRALGGFGKSALTWCWLTERVAAGQWPQVVWWSFYETSASFDAFLYETLGYLTGREPGPSKREQLNELLRLVQERRVLLVLDGFERELRAYSGMGAAYQGDEPADPTLREEPSSTSPLPVLGEGPGVRADSGRDCVNPLAEDFLRGVASLPGVRGRVLMSTRLRPRAVEISSREVLQGCREVELTQLQPEDAVAFFWKQGIRGTRAEIAQICGAYGYHPLSLRLLAGFILDDFEYPGDVKAAASLDLTGDLVQRRNHVLARSYENLSEAARQLLGRIACFRGPVQIVVLAQVGQFGDAVGAHGRAPLQKLLRDLVTRGLLQFDGPTRRFDLHPIVRRYAYDRMARPERTAAHAQLRDYFEAVPQPERVGTMADLEPVIELYHHMVRAGQYDEAQRLFQERLDQPTYYQLGAYQLQIELLRALFPDGENCLPKLSNEGSCSRTLNDLACVYSFSGQPERAVPLFEQATEIYERREDKGNWAIALGNLAHMAQLPIGALQAAEANLRRRIALCQEIEDEFREAIAHQELGRLLTYRGNWAESATELDQALAIFEQQSYVQGQGIIWAYRALAALLKERAGEASAAATALAAAQRALDLADETARTQFPYERDYVRSHWLLGAAHRFNGDRAQSDTHLSEALTRCRTINAIYDEADILLDLARLRAAQGQGDAALRLAQEALLITERTGYSLQGADVRLFLGQQALQQGDRAAALGHARQARELASCDGGEYVYRVAFDEAGALLRELGERVGE</sequence>
<dbReference type="PANTHER" id="PTHR47691">
    <property type="entry name" value="REGULATOR-RELATED"/>
    <property type="match status" value="1"/>
</dbReference>
<dbReference type="SUPFAM" id="SSF52200">
    <property type="entry name" value="Toll/Interleukin receptor TIR domain"/>
    <property type="match status" value="1"/>
</dbReference>
<dbReference type="GO" id="GO:0007165">
    <property type="term" value="P:signal transduction"/>
    <property type="evidence" value="ECO:0007669"/>
    <property type="project" value="InterPro"/>
</dbReference>
<name>A0A0C1UQX9_9CYAN</name>
<dbReference type="InterPro" id="IPR000157">
    <property type="entry name" value="TIR_dom"/>
</dbReference>
<dbReference type="InterPro" id="IPR027417">
    <property type="entry name" value="P-loop_NTPase"/>
</dbReference>
<dbReference type="PROSITE" id="PS50104">
    <property type="entry name" value="TIR"/>
    <property type="match status" value="1"/>
</dbReference>
<protein>
    <submittedName>
        <fullName evidence="1">TIR domain-containing protein</fullName>
    </submittedName>
</protein>
<proteinExistence type="predicted"/>
<dbReference type="Pfam" id="PF13676">
    <property type="entry name" value="TIR_2"/>
    <property type="match status" value="1"/>
</dbReference>
<reference evidence="1" key="2">
    <citation type="journal article" date="2015" name="Genome Announc.">
        <title>Draft Genome Sequence of Filamentous Marine Cyanobacterium Lyngbya confervoides Strain BDU141951.</title>
        <authorList>
            <person name="Chandrababunaidu M.M."/>
            <person name="Sen D."/>
            <person name="Tripathy S."/>
        </authorList>
    </citation>
    <scope>NUCLEOTIDE SEQUENCE</scope>
    <source>
        <strain evidence="1">BDU141951</strain>
    </source>
</reference>
<dbReference type="SUPFAM" id="SSF52540">
    <property type="entry name" value="P-loop containing nucleoside triphosphate hydrolases"/>
    <property type="match status" value="1"/>
</dbReference>